<accession>A0A3A6P9G5</accession>
<feature type="transmembrane region" description="Helical" evidence="1">
    <location>
        <begin position="63"/>
        <end position="81"/>
    </location>
</feature>
<organism evidence="2 3">
    <name type="scientific">Paenibacillus pinisoli</name>
    <dbReference type="NCBI Taxonomy" id="1276110"/>
    <lineage>
        <taxon>Bacteria</taxon>
        <taxon>Bacillati</taxon>
        <taxon>Bacillota</taxon>
        <taxon>Bacilli</taxon>
        <taxon>Bacillales</taxon>
        <taxon>Paenibacillaceae</taxon>
        <taxon>Paenibacillus</taxon>
    </lineage>
</organism>
<feature type="transmembrane region" description="Helical" evidence="1">
    <location>
        <begin position="21"/>
        <end position="43"/>
    </location>
</feature>
<dbReference type="EMBL" id="QXQB01000005">
    <property type="protein sequence ID" value="RJX37532.1"/>
    <property type="molecule type" value="Genomic_DNA"/>
</dbReference>
<dbReference type="RefSeq" id="WP_120113456.1">
    <property type="nucleotide sequence ID" value="NZ_QXQB01000005.1"/>
</dbReference>
<feature type="transmembrane region" description="Helical" evidence="1">
    <location>
        <begin position="126"/>
        <end position="149"/>
    </location>
</feature>
<feature type="transmembrane region" description="Helical" evidence="1">
    <location>
        <begin position="155"/>
        <end position="176"/>
    </location>
</feature>
<evidence type="ECO:0000313" key="2">
    <source>
        <dbReference type="EMBL" id="RJX37532.1"/>
    </source>
</evidence>
<proteinExistence type="predicted"/>
<dbReference type="PANTHER" id="PTHR36832">
    <property type="entry name" value="SLR1174 PROTEIN-RELATED"/>
    <property type="match status" value="1"/>
</dbReference>
<protein>
    <recommendedName>
        <fullName evidence="4">ABC transporter permease</fullName>
    </recommendedName>
</protein>
<comment type="caution">
    <text evidence="2">The sequence shown here is derived from an EMBL/GenBank/DDBJ whole genome shotgun (WGS) entry which is preliminary data.</text>
</comment>
<dbReference type="PANTHER" id="PTHR36832:SF1">
    <property type="entry name" value="SLR1174 PROTEIN"/>
    <property type="match status" value="1"/>
</dbReference>
<reference evidence="2 3" key="1">
    <citation type="submission" date="2018-09" db="EMBL/GenBank/DDBJ databases">
        <title>Paenibacillus aracenensis nov. sp. isolated from a cave in southern Spain.</title>
        <authorList>
            <person name="Jurado V."/>
            <person name="Gutierrez-Patricio S."/>
            <person name="Gonzalez-Pimentel J.L."/>
            <person name="Miller A.Z."/>
            <person name="Laiz L."/>
            <person name="Saiz-Jimenez C."/>
        </authorList>
    </citation>
    <scope>NUCLEOTIDE SEQUENCE [LARGE SCALE GENOMIC DNA]</scope>
    <source>
        <strain evidence="2 3">JCM 19203</strain>
    </source>
</reference>
<gene>
    <name evidence="2" type="ORF">D3P09_21355</name>
</gene>
<dbReference type="AlphaFoldDB" id="A0A3A6P9G5"/>
<evidence type="ECO:0008006" key="4">
    <source>
        <dbReference type="Google" id="ProtNLM"/>
    </source>
</evidence>
<name>A0A3A6P9G5_9BACL</name>
<dbReference type="Proteomes" id="UP000267798">
    <property type="component" value="Unassembled WGS sequence"/>
</dbReference>
<keyword evidence="1" id="KW-0472">Membrane</keyword>
<evidence type="ECO:0000256" key="1">
    <source>
        <dbReference type="SAM" id="Phobius"/>
    </source>
</evidence>
<keyword evidence="3" id="KW-1185">Reference proteome</keyword>
<dbReference type="OrthoDB" id="8582979at2"/>
<feature type="transmembrane region" description="Helical" evidence="1">
    <location>
        <begin position="236"/>
        <end position="254"/>
    </location>
</feature>
<dbReference type="InterPro" id="IPR010390">
    <property type="entry name" value="ABC-2_transporter-like"/>
</dbReference>
<sequence>MKLYLRMLGNSYQQNIAYKANVLMNLMGQILGLFIQISVWVALYGGSQGVNSNIGFVSIQEMIYYVILSTGISMIIGNQVIEQMDGKIKSGIIAMDLIKPMNFFVNILCETLGNNFFRITFQLTPLILIGFFIFDMTIPSFTNMMLFIISLINSFILNFIISFILGIIGFWYLSVWHFSRLLEDVVRLFGGIWIPLWFFPKSLVVVSSFLPFQYIYYVPINIYLEKLSLNKSFEMLTSQYIWILLLSGLTYVLWRKGINSLVIQGG</sequence>
<dbReference type="Pfam" id="PF06182">
    <property type="entry name" value="ABC2_membrane_6"/>
    <property type="match status" value="1"/>
</dbReference>
<feature type="transmembrane region" description="Helical" evidence="1">
    <location>
        <begin position="188"/>
        <end position="216"/>
    </location>
</feature>
<keyword evidence="1" id="KW-1133">Transmembrane helix</keyword>
<keyword evidence="1" id="KW-0812">Transmembrane</keyword>
<evidence type="ECO:0000313" key="3">
    <source>
        <dbReference type="Proteomes" id="UP000267798"/>
    </source>
</evidence>